<dbReference type="HAMAP" id="MF_01894">
    <property type="entry name" value="Smc_prok"/>
    <property type="match status" value="1"/>
</dbReference>
<feature type="coiled-coil region" evidence="6">
    <location>
        <begin position="753"/>
        <end position="906"/>
    </location>
</feature>
<keyword evidence="2" id="KW-0547">Nucleotide-binding</keyword>
<evidence type="ECO:0000259" key="8">
    <source>
        <dbReference type="Pfam" id="PF06470"/>
    </source>
</evidence>
<feature type="coiled-coil region" evidence="6">
    <location>
        <begin position="388"/>
        <end position="472"/>
    </location>
</feature>
<sequence>MRLSKIKLSGFKSFVDPTVINFPSNLTGIVGPNGCGKSNTIDAVRWVMGESSAKHLRGASMDDVIFNGSSARKPIDMAQVELIFDNSEGKLGGQYANYAEISVKRQVSRDGASKYSLNGTRCRRRDVADLFLGTGLGPRSYAIIEQGMISRLIEAKPEELRSFLEEAAGISKYKERRRETETRIRHTRENLERLSDLREEIDKQLARLQRQSRSAERYKELKQNERELKAEHLTLHWCELKAELDSRDKEIQSTETALEQVIAEQRSTESDIEANRQQGTESNEVLNNVQAEYYRLGADISAKEQSIKHQQDLLQRQQTDLEQIESALADATQAIQSDKQAIEEFKNNLSDEEPQLIVLKTQEEESDAAFQQSEQAMQSWQLQWDESNQRYSAESQKAQVERSRMEQLERQVEQQKQRLQKIDIEKQALRGENLEEQISDLNILLNKSTEEKESNEQQLSDAIVQIKQTREKISGVEQLSADVRRKVHQYQGSLSSMEALQEAALGKTDKAAQQWLEKSGINKNARFAEQLNVKDGWELAVETVLSDTLEAVCVDSIDQFSSALNNLESSNVSLIEAGQSKASSASTAGMLLEQVSSSVELNQFLHGIRCTQTLEDALKIRHSLAFDESIITKDGIWLGSNWLRISRDTDASTGVLARENSIRECQQQLSELEAQAEKTNAELGELRGNLQSKEQQREEIQTLLNSIHSRLNEIKAQITARESRHEHITNRGKDLDIELEETQNVISRDEADITAATKNRNAALENAEKMEAERKTLQGQREQLQQELQQHRTNLQQHREQAQQLAIRVESLKTRLSGLQHNIQRMEQAQTAQLQRKQELEVLLSQSTQPTEQLEAELKVLLEQRLKTEEALSEARRKVESINHTLRTLEQQRSEFEQKSQSVRAQLEKCRLDSQETRVRSKTTLEQLAETGFELEAVLATLSELETDDNPASSKQWENKLAEVAQKISRLGPINLAAIDEYKEQLQRKKYLDEQDRDVNAALEILEQAIAKIDKETRTRFKDTFDHVNSRIKEMFPKLFGGGVAYLEMTGDDLLNTGVAIMARPPGKRISNIHLMSGGEKALTAVALVFAIFELNPAPFCMLDEVDAPLDEANVGRFCQLVKEMSSRVQFIFITHNKTTMEMSEHLSGVTMRESGVSRLVSVDVAEAATMAGVGA</sequence>
<feature type="domain" description="RecF/RecN/SMC N-terminal" evidence="7">
    <location>
        <begin position="3"/>
        <end position="137"/>
    </location>
</feature>
<dbReference type="InterPro" id="IPR036277">
    <property type="entry name" value="SMC_hinge_sf"/>
</dbReference>
<dbReference type="Gene3D" id="3.40.50.300">
    <property type="entry name" value="P-loop containing nucleotide triphosphate hydrolases"/>
    <property type="match status" value="2"/>
</dbReference>
<dbReference type="Pfam" id="PF06470">
    <property type="entry name" value="SMC_hinge"/>
    <property type="match status" value="1"/>
</dbReference>
<gene>
    <name evidence="9" type="ORF">MNBD_GAMMA06-1257</name>
</gene>
<dbReference type="InterPro" id="IPR003395">
    <property type="entry name" value="RecF/RecN/SMC_N"/>
</dbReference>
<feature type="domain" description="RecF/RecN/SMC N-terminal" evidence="7">
    <location>
        <begin position="446"/>
        <end position="1158"/>
    </location>
</feature>
<organism evidence="9">
    <name type="scientific">hydrothermal vent metagenome</name>
    <dbReference type="NCBI Taxonomy" id="652676"/>
    <lineage>
        <taxon>unclassified sequences</taxon>
        <taxon>metagenomes</taxon>
        <taxon>ecological metagenomes</taxon>
    </lineage>
</organism>
<protein>
    <submittedName>
        <fullName evidence="9">Chromosome partition protein smc</fullName>
    </submittedName>
</protein>
<dbReference type="GO" id="GO:0003677">
    <property type="term" value="F:DNA binding"/>
    <property type="evidence" value="ECO:0007669"/>
    <property type="project" value="UniProtKB-KW"/>
</dbReference>
<dbReference type="CDD" id="cd03278">
    <property type="entry name" value="ABC_SMC_barmotin"/>
    <property type="match status" value="2"/>
</dbReference>
<keyword evidence="1" id="KW-0963">Cytoplasm</keyword>
<dbReference type="GO" id="GO:0005694">
    <property type="term" value="C:chromosome"/>
    <property type="evidence" value="ECO:0007669"/>
    <property type="project" value="InterPro"/>
</dbReference>
<dbReference type="NCBIfam" id="TIGR02168">
    <property type="entry name" value="SMC_prok_B"/>
    <property type="match status" value="1"/>
</dbReference>
<keyword evidence="4 6" id="KW-0175">Coiled coil</keyword>
<evidence type="ECO:0000256" key="3">
    <source>
        <dbReference type="ARBA" id="ARBA00022840"/>
    </source>
</evidence>
<dbReference type="InterPro" id="IPR024704">
    <property type="entry name" value="SMC"/>
</dbReference>
<dbReference type="GO" id="GO:0016887">
    <property type="term" value="F:ATP hydrolysis activity"/>
    <property type="evidence" value="ECO:0007669"/>
    <property type="project" value="InterPro"/>
</dbReference>
<evidence type="ECO:0000259" key="7">
    <source>
        <dbReference type="Pfam" id="PF02463"/>
    </source>
</evidence>
<feature type="domain" description="SMC hinge" evidence="8">
    <location>
        <begin position="526"/>
        <end position="621"/>
    </location>
</feature>
<evidence type="ECO:0000256" key="4">
    <source>
        <dbReference type="ARBA" id="ARBA00023054"/>
    </source>
</evidence>
<evidence type="ECO:0000313" key="9">
    <source>
        <dbReference type="EMBL" id="VAW52298.1"/>
    </source>
</evidence>
<feature type="coiled-coil region" evidence="6">
    <location>
        <begin position="170"/>
        <end position="231"/>
    </location>
</feature>
<proteinExistence type="inferred from homology"/>
<dbReference type="GO" id="GO:0030261">
    <property type="term" value="P:chromosome condensation"/>
    <property type="evidence" value="ECO:0007669"/>
    <property type="project" value="InterPro"/>
</dbReference>
<reference evidence="9" key="1">
    <citation type="submission" date="2018-06" db="EMBL/GenBank/DDBJ databases">
        <authorList>
            <person name="Zhirakovskaya E."/>
        </authorList>
    </citation>
    <scope>NUCLEOTIDE SEQUENCE</scope>
</reference>
<dbReference type="GO" id="GO:0005524">
    <property type="term" value="F:ATP binding"/>
    <property type="evidence" value="ECO:0007669"/>
    <property type="project" value="UniProtKB-KW"/>
</dbReference>
<dbReference type="Pfam" id="PF02463">
    <property type="entry name" value="SMC_N"/>
    <property type="match status" value="2"/>
</dbReference>
<dbReference type="SUPFAM" id="SSF57997">
    <property type="entry name" value="Tropomyosin"/>
    <property type="match status" value="1"/>
</dbReference>
<name>A0A3B0W8N3_9ZZZZ</name>
<evidence type="ECO:0000256" key="6">
    <source>
        <dbReference type="SAM" id="Coils"/>
    </source>
</evidence>
<dbReference type="SUPFAM" id="SSF75553">
    <property type="entry name" value="Smc hinge domain"/>
    <property type="match status" value="1"/>
</dbReference>
<evidence type="ECO:0000256" key="5">
    <source>
        <dbReference type="ARBA" id="ARBA00023125"/>
    </source>
</evidence>
<dbReference type="InterPro" id="IPR027417">
    <property type="entry name" value="P-loop_NTPase"/>
</dbReference>
<accession>A0A3B0W8N3</accession>
<keyword evidence="3" id="KW-0067">ATP-binding</keyword>
<dbReference type="InterPro" id="IPR011890">
    <property type="entry name" value="SMC_prok"/>
</dbReference>
<dbReference type="AlphaFoldDB" id="A0A3B0W8N3"/>
<keyword evidence="5" id="KW-0238">DNA-binding</keyword>
<dbReference type="SUPFAM" id="SSF52540">
    <property type="entry name" value="P-loop containing nucleoside triphosphate hydrolases"/>
    <property type="match status" value="1"/>
</dbReference>
<feature type="coiled-coil region" evidence="6">
    <location>
        <begin position="655"/>
        <end position="703"/>
    </location>
</feature>
<feature type="coiled-coil region" evidence="6">
    <location>
        <begin position="307"/>
        <end position="348"/>
    </location>
</feature>
<evidence type="ECO:0000256" key="1">
    <source>
        <dbReference type="ARBA" id="ARBA00022490"/>
    </source>
</evidence>
<dbReference type="PANTHER" id="PTHR43977">
    <property type="entry name" value="STRUCTURAL MAINTENANCE OF CHROMOSOMES PROTEIN 3"/>
    <property type="match status" value="1"/>
</dbReference>
<evidence type="ECO:0000256" key="2">
    <source>
        <dbReference type="ARBA" id="ARBA00022741"/>
    </source>
</evidence>
<dbReference type="PIRSF" id="PIRSF005719">
    <property type="entry name" value="SMC"/>
    <property type="match status" value="1"/>
</dbReference>
<dbReference type="EMBL" id="UOFD01000045">
    <property type="protein sequence ID" value="VAW52298.1"/>
    <property type="molecule type" value="Genomic_DNA"/>
</dbReference>
<dbReference type="InterPro" id="IPR010935">
    <property type="entry name" value="SMC_hinge"/>
</dbReference>
<dbReference type="GO" id="GO:0007062">
    <property type="term" value="P:sister chromatid cohesion"/>
    <property type="evidence" value="ECO:0007669"/>
    <property type="project" value="InterPro"/>
</dbReference>